<reference evidence="2 3" key="1">
    <citation type="submission" date="2016-10" db="EMBL/GenBank/DDBJ databases">
        <authorList>
            <person name="de Groot N.N."/>
        </authorList>
    </citation>
    <scope>NUCLEOTIDE SEQUENCE [LARGE SCALE GENOMIC DNA]</scope>
    <source>
        <strain evidence="2 3">DSM 19706</strain>
    </source>
</reference>
<sequence length="89" mass="10528">MESPDILITRALPFVAAAIAFGYWAGWLFRDISFWKVVAWFVILPYPLDIMAAFNQLWMTIPFAIAAIIGFHGVEHIRSQYHRFERWRR</sequence>
<dbReference type="Proteomes" id="UP000199308">
    <property type="component" value="Unassembled WGS sequence"/>
</dbReference>
<keyword evidence="1" id="KW-0812">Transmembrane</keyword>
<keyword evidence="3" id="KW-1185">Reference proteome</keyword>
<dbReference type="AlphaFoldDB" id="A0A1I0GME3"/>
<evidence type="ECO:0000256" key="1">
    <source>
        <dbReference type="SAM" id="Phobius"/>
    </source>
</evidence>
<proteinExistence type="predicted"/>
<evidence type="ECO:0000313" key="2">
    <source>
        <dbReference type="EMBL" id="SET71278.1"/>
    </source>
</evidence>
<dbReference type="STRING" id="349064.SAMN05660429_02472"/>
<keyword evidence="1" id="KW-0472">Membrane</keyword>
<dbReference type="EMBL" id="FOHK01000012">
    <property type="protein sequence ID" value="SET71278.1"/>
    <property type="molecule type" value="Genomic_DNA"/>
</dbReference>
<accession>A0A1I0GME3</accession>
<gene>
    <name evidence="2" type="ORF">SAMN05660429_02472</name>
</gene>
<name>A0A1I0GME3_THASX</name>
<organism evidence="2 3">
    <name type="scientific">Thalassotalea agarivorans</name>
    <name type="common">Thalassomonas agarivorans</name>
    <dbReference type="NCBI Taxonomy" id="349064"/>
    <lineage>
        <taxon>Bacteria</taxon>
        <taxon>Pseudomonadati</taxon>
        <taxon>Pseudomonadota</taxon>
        <taxon>Gammaproteobacteria</taxon>
        <taxon>Alteromonadales</taxon>
        <taxon>Colwelliaceae</taxon>
        <taxon>Thalassotalea</taxon>
    </lineage>
</organism>
<feature type="transmembrane region" description="Helical" evidence="1">
    <location>
        <begin position="50"/>
        <end position="74"/>
    </location>
</feature>
<evidence type="ECO:0000313" key="3">
    <source>
        <dbReference type="Proteomes" id="UP000199308"/>
    </source>
</evidence>
<dbReference type="RefSeq" id="WP_093330953.1">
    <property type="nucleotide sequence ID" value="NZ_AP027363.1"/>
</dbReference>
<protein>
    <submittedName>
        <fullName evidence="2">Uncharacterized protein</fullName>
    </submittedName>
</protein>
<feature type="transmembrane region" description="Helical" evidence="1">
    <location>
        <begin position="12"/>
        <end position="30"/>
    </location>
</feature>
<keyword evidence="1" id="KW-1133">Transmembrane helix</keyword>